<dbReference type="NCBIfam" id="TIGR01814">
    <property type="entry name" value="kynureninase"/>
    <property type="match status" value="1"/>
</dbReference>
<comment type="similarity">
    <text evidence="4 6">Belongs to the kynureninase family.</text>
</comment>
<dbReference type="PANTHER" id="PTHR14084">
    <property type="entry name" value="KYNURENINASE"/>
    <property type="match status" value="1"/>
</dbReference>
<evidence type="ECO:0000313" key="7">
    <source>
        <dbReference type="EMBL" id="MBL0743388.1"/>
    </source>
</evidence>
<comment type="catalytic activity">
    <reaction evidence="6">
        <text>3-hydroxy-L-kynurenine + H2O = 3-hydroxyanthranilate + L-alanine + H(+)</text>
        <dbReference type="Rhea" id="RHEA:25143"/>
        <dbReference type="ChEBI" id="CHEBI:15377"/>
        <dbReference type="ChEBI" id="CHEBI:15378"/>
        <dbReference type="ChEBI" id="CHEBI:36559"/>
        <dbReference type="ChEBI" id="CHEBI:57972"/>
        <dbReference type="ChEBI" id="CHEBI:58125"/>
        <dbReference type="EC" id="3.7.1.3"/>
    </reaction>
</comment>
<keyword evidence="1 4" id="KW-0662">Pyridine nucleotide biosynthesis</keyword>
<dbReference type="Proteomes" id="UP000613030">
    <property type="component" value="Unassembled WGS sequence"/>
</dbReference>
<dbReference type="PIRSF" id="PIRSF038800">
    <property type="entry name" value="KYNU"/>
    <property type="match status" value="1"/>
</dbReference>
<comment type="pathway">
    <text evidence="4 6">Cofactor biosynthesis; NAD(+) biosynthesis; quinolinate from L-kynurenine: step 2/3.</text>
</comment>
<evidence type="ECO:0000313" key="8">
    <source>
        <dbReference type="Proteomes" id="UP000613030"/>
    </source>
</evidence>
<dbReference type="GO" id="GO:0030429">
    <property type="term" value="F:kynureninase activity"/>
    <property type="evidence" value="ECO:0007669"/>
    <property type="project" value="UniProtKB-EC"/>
</dbReference>
<comment type="pathway">
    <text evidence="4 6">Amino-acid degradation; L-kynurenine degradation; L-alanine and anthranilate from L-kynurenine: step 1/1.</text>
</comment>
<feature type="modified residue" description="N6-(pyridoxal phosphate)lysine" evidence="4">
    <location>
        <position position="244"/>
    </location>
</feature>
<sequence>MAFENSHQFAKSLDRQDSLKSFRSKFHIPPVKGKPSLYFTGNSLGLQPKSTKRFVTEELDDWAQLGVEGHVHSRRPWMYHHKLTKKYLAAVVGAKPGEVVAMNQLTVNLHLMLVSFFKPTPQRYKILTESGAFSSDQYAFESQLKFHGLDPNDALIELSPRAGEFALRTEDILSAIETHGQELALVIFGGVQYYTGQFFDIAGITKAAKKVGATVGFDLAHAVGNVPLSLHKHDVDFAVWCSYKYLNAGPGAIAGAFVHERHAKSFDGPRFAGWWGHVEKERFQMRKGFKPMEGIDGWQLSNIPILQSAALLVSLEIFNEAGMKAVRVKSILLTSYLEFLLKDIDPDGKYFTIITPSAIEARGAQLSLLMLRDGKKIFNALTKAGAIVDWREPNVIRLAPAPLYNSFDDVYQLGLLFKKALK</sequence>
<dbReference type="InterPro" id="IPR015421">
    <property type="entry name" value="PyrdxlP-dep_Trfase_major"/>
</dbReference>
<dbReference type="PANTHER" id="PTHR14084:SF0">
    <property type="entry name" value="KYNURENINASE"/>
    <property type="match status" value="1"/>
</dbReference>
<accession>A0ABS1KV92</accession>
<dbReference type="Gene3D" id="3.40.640.10">
    <property type="entry name" value="Type I PLP-dependent aspartate aminotransferase-like (Major domain)"/>
    <property type="match status" value="1"/>
</dbReference>
<keyword evidence="8" id="KW-1185">Reference proteome</keyword>
<evidence type="ECO:0000256" key="5">
    <source>
        <dbReference type="NCBIfam" id="TIGR01814"/>
    </source>
</evidence>
<evidence type="ECO:0000256" key="1">
    <source>
        <dbReference type="ARBA" id="ARBA00022642"/>
    </source>
</evidence>
<name>A0ABS1KV92_9BACT</name>
<feature type="binding site" evidence="4">
    <location>
        <position position="218"/>
    </location>
    <ligand>
        <name>pyridoxal 5'-phosphate</name>
        <dbReference type="ChEBI" id="CHEBI:597326"/>
    </ligand>
</feature>
<comment type="function">
    <text evidence="4 6">Catalyzes the cleavage of L-kynurenine (L-Kyn) and L-3-hydroxykynurenine (L-3OHKyn) into anthranilic acid (AA) and 3-hydroxyanthranilic acid (3-OHAA), respectively.</text>
</comment>
<dbReference type="EC" id="3.7.1.3" evidence="4 5"/>
<comment type="cofactor">
    <cofactor evidence="4 6">
        <name>pyridoxal 5'-phosphate</name>
        <dbReference type="ChEBI" id="CHEBI:597326"/>
    </cofactor>
</comment>
<feature type="binding site" evidence="4">
    <location>
        <position position="274"/>
    </location>
    <ligand>
        <name>pyridoxal 5'-phosphate</name>
        <dbReference type="ChEBI" id="CHEBI:597326"/>
    </ligand>
</feature>
<evidence type="ECO:0000256" key="3">
    <source>
        <dbReference type="ARBA" id="ARBA00022898"/>
    </source>
</evidence>
<dbReference type="EMBL" id="JAERRB010000006">
    <property type="protein sequence ID" value="MBL0743388.1"/>
    <property type="molecule type" value="Genomic_DNA"/>
</dbReference>
<dbReference type="Gene3D" id="3.90.1150.10">
    <property type="entry name" value="Aspartate Aminotransferase, domain 1"/>
    <property type="match status" value="1"/>
</dbReference>
<keyword evidence="2 4" id="KW-0378">Hydrolase</keyword>
<feature type="binding site" evidence="4">
    <location>
        <position position="302"/>
    </location>
    <ligand>
        <name>pyridoxal 5'-phosphate</name>
        <dbReference type="ChEBI" id="CHEBI:597326"/>
    </ligand>
</feature>
<dbReference type="SUPFAM" id="SSF53383">
    <property type="entry name" value="PLP-dependent transferases"/>
    <property type="match status" value="1"/>
</dbReference>
<dbReference type="InterPro" id="IPR015424">
    <property type="entry name" value="PyrdxlP-dep_Trfase"/>
</dbReference>
<dbReference type="Pfam" id="PF22580">
    <property type="entry name" value="KYNU_C"/>
    <property type="match status" value="1"/>
</dbReference>
<evidence type="ECO:0000256" key="4">
    <source>
        <dbReference type="HAMAP-Rule" id="MF_01970"/>
    </source>
</evidence>
<feature type="binding site" evidence="4">
    <location>
        <position position="106"/>
    </location>
    <ligand>
        <name>pyridoxal 5'-phosphate</name>
        <dbReference type="ChEBI" id="CHEBI:597326"/>
    </ligand>
</feature>
<organism evidence="7 8">
    <name type="scientific">Chryseolinea lacunae</name>
    <dbReference type="NCBI Taxonomy" id="2801331"/>
    <lineage>
        <taxon>Bacteria</taxon>
        <taxon>Pseudomonadati</taxon>
        <taxon>Bacteroidota</taxon>
        <taxon>Cytophagia</taxon>
        <taxon>Cytophagales</taxon>
        <taxon>Fulvivirgaceae</taxon>
        <taxon>Chryseolinea</taxon>
    </lineage>
</organism>
<protein>
    <recommendedName>
        <fullName evidence="4 5">Kynureninase</fullName>
        <ecNumber evidence="4 5">3.7.1.3</ecNumber>
    </recommendedName>
    <alternativeName>
        <fullName evidence="4">L-kynurenine hydrolase</fullName>
    </alternativeName>
</protein>
<dbReference type="HAMAP" id="MF_01970">
    <property type="entry name" value="Kynureninase"/>
    <property type="match status" value="1"/>
</dbReference>
<gene>
    <name evidence="4 7" type="primary">kynU</name>
    <name evidence="7" type="ORF">JI741_19300</name>
</gene>
<comment type="caution">
    <text evidence="4">Lacks conserved residue(s) required for the propagation of feature annotation.</text>
</comment>
<evidence type="ECO:0000256" key="2">
    <source>
        <dbReference type="ARBA" id="ARBA00022801"/>
    </source>
</evidence>
<dbReference type="InterPro" id="IPR010111">
    <property type="entry name" value="Kynureninase"/>
</dbReference>
<comment type="caution">
    <text evidence="7">The sequence shown here is derived from an EMBL/GenBank/DDBJ whole genome shotgun (WGS) entry which is preliminary data.</text>
</comment>
<reference evidence="7 8" key="1">
    <citation type="submission" date="2021-01" db="EMBL/GenBank/DDBJ databases">
        <title>Chryseolinea sp. Jin1 Genome sequencing and assembly.</title>
        <authorList>
            <person name="Kim I."/>
        </authorList>
    </citation>
    <scope>NUCLEOTIDE SEQUENCE [LARGE SCALE GENOMIC DNA]</scope>
    <source>
        <strain evidence="7 8">Jin1</strain>
    </source>
</reference>
<dbReference type="InterPro" id="IPR015422">
    <property type="entry name" value="PyrdxlP-dep_Trfase_small"/>
</dbReference>
<evidence type="ECO:0000256" key="6">
    <source>
        <dbReference type="PIRNR" id="PIRNR038800"/>
    </source>
</evidence>
<feature type="binding site" evidence="4">
    <location>
        <position position="105"/>
    </location>
    <ligand>
        <name>pyridoxal 5'-phosphate</name>
        <dbReference type="ChEBI" id="CHEBI:597326"/>
    </ligand>
</feature>
<feature type="binding site" evidence="4">
    <location>
        <position position="221"/>
    </location>
    <ligand>
        <name>pyridoxal 5'-phosphate</name>
        <dbReference type="ChEBI" id="CHEBI:597326"/>
    </ligand>
</feature>
<keyword evidence="3 4" id="KW-0663">Pyridoxal phosphate</keyword>
<comment type="subunit">
    <text evidence="4 6">Homodimer.</text>
</comment>
<feature type="binding site" evidence="4">
    <location>
        <position position="243"/>
    </location>
    <ligand>
        <name>pyridoxal 5'-phosphate</name>
        <dbReference type="ChEBI" id="CHEBI:597326"/>
    </ligand>
</feature>
<dbReference type="RefSeq" id="WP_202012690.1">
    <property type="nucleotide sequence ID" value="NZ_JAERRB010000006.1"/>
</dbReference>
<proteinExistence type="inferred from homology"/>
<comment type="catalytic activity">
    <reaction evidence="4 6">
        <text>L-kynurenine + H2O = anthranilate + L-alanine + H(+)</text>
        <dbReference type="Rhea" id="RHEA:16813"/>
        <dbReference type="ChEBI" id="CHEBI:15377"/>
        <dbReference type="ChEBI" id="CHEBI:15378"/>
        <dbReference type="ChEBI" id="CHEBI:16567"/>
        <dbReference type="ChEBI" id="CHEBI:57959"/>
        <dbReference type="ChEBI" id="CHEBI:57972"/>
        <dbReference type="EC" id="3.7.1.3"/>
    </reaction>
</comment>